<accession>A0A8I1AZJ6</accession>
<gene>
    <name evidence="1" type="ORF">JAO13_37405</name>
</gene>
<evidence type="ECO:0008006" key="3">
    <source>
        <dbReference type="Google" id="ProtNLM"/>
    </source>
</evidence>
<dbReference type="EMBL" id="JAEDXG010000061">
    <property type="protein sequence ID" value="MBH9702122.1"/>
    <property type="molecule type" value="Genomic_DNA"/>
</dbReference>
<protein>
    <recommendedName>
        <fullName evidence="3">Thiamine pyrophosphate enzyme N-terminal TPP-binding domain-containing protein</fullName>
    </recommendedName>
</protein>
<proteinExistence type="predicted"/>
<evidence type="ECO:0000313" key="1">
    <source>
        <dbReference type="EMBL" id="MBH9702122.1"/>
    </source>
</evidence>
<dbReference type="Gene3D" id="3.40.50.970">
    <property type="match status" value="1"/>
</dbReference>
<organism evidence="1 2">
    <name type="scientific">Burkholderia cepacia</name>
    <name type="common">Pseudomonas cepacia</name>
    <dbReference type="NCBI Taxonomy" id="292"/>
    <lineage>
        <taxon>Bacteria</taxon>
        <taxon>Pseudomonadati</taxon>
        <taxon>Pseudomonadota</taxon>
        <taxon>Betaproteobacteria</taxon>
        <taxon>Burkholderiales</taxon>
        <taxon>Burkholderiaceae</taxon>
        <taxon>Burkholderia</taxon>
        <taxon>Burkholderia cepacia complex</taxon>
    </lineage>
</organism>
<comment type="caution">
    <text evidence="1">The sequence shown here is derived from an EMBL/GenBank/DDBJ whole genome shotgun (WGS) entry which is preliminary data.</text>
</comment>
<reference evidence="1" key="1">
    <citation type="submission" date="2020-12" db="EMBL/GenBank/DDBJ databases">
        <title>Burkholderia cepacia complex in Mexico.</title>
        <authorList>
            <person name="Estrada P."/>
        </authorList>
    </citation>
    <scope>NUCLEOTIDE SEQUENCE</scope>
    <source>
        <strain evidence="1">871</strain>
    </source>
</reference>
<dbReference type="SUPFAM" id="SSF52518">
    <property type="entry name" value="Thiamin diphosphate-binding fold (THDP-binding)"/>
    <property type="match status" value="1"/>
</dbReference>
<dbReference type="Proteomes" id="UP000645612">
    <property type="component" value="Unassembled WGS sequence"/>
</dbReference>
<sequence>MQRNTSGQPTVRDAVVDLMRRLGMTSVFANPGSTELPMFRDFPEDFRYVLGKR</sequence>
<evidence type="ECO:0000313" key="2">
    <source>
        <dbReference type="Proteomes" id="UP000645612"/>
    </source>
</evidence>
<name>A0A8I1AZJ6_BURCE</name>
<dbReference type="InterPro" id="IPR029061">
    <property type="entry name" value="THDP-binding"/>
</dbReference>
<dbReference type="AlphaFoldDB" id="A0A8I1AZJ6"/>
<dbReference type="RefSeq" id="WP_198110734.1">
    <property type="nucleotide sequence ID" value="NZ_JAEDXF010000048.1"/>
</dbReference>